<dbReference type="OrthoDB" id="14678at10239"/>
<reference evidence="11 19" key="5">
    <citation type="journal article" date="2012" name="J. Virol.">
        <title>Complete genomic sequence of chinese virulent duck enteritis virus.</title>
        <authorList>
            <person name="Wu Y."/>
            <person name="Cheng A."/>
            <person name="Wang M."/>
            <person name="Yang Q."/>
            <person name="Zhu D."/>
            <person name="Jia R."/>
            <person name="Chen S."/>
            <person name="Zhou Y."/>
            <person name="Wang X."/>
            <person name="Chen X."/>
        </authorList>
    </citation>
    <scope>NUCLEOTIDE SEQUENCE [LARGE SCALE GENOMIC DNA]</scope>
    <source>
        <strain evidence="11">CHv</strain>
    </source>
</reference>
<keyword evidence="5 7" id="KW-0472">Membrane</keyword>
<dbReference type="Proteomes" id="UP000112239">
    <property type="component" value="Segment"/>
</dbReference>
<evidence type="ECO:0000256" key="5">
    <source>
        <dbReference type="ARBA" id="ARBA00023136"/>
    </source>
</evidence>
<reference evidence="8" key="4">
    <citation type="submission" date="2009-07" db="EMBL/GenBank/DDBJ databases">
        <authorList>
            <person name="Li Y.F."/>
            <person name="Huang B."/>
        </authorList>
    </citation>
    <scope>NUCLEOTIDE SEQUENCE</scope>
    <source>
        <strain evidence="8">VAC</strain>
    </source>
</reference>
<dbReference type="EMBL" id="KJ549663">
    <property type="protein sequence ID" value="AJG04886.1"/>
    <property type="molecule type" value="Genomic_DNA"/>
</dbReference>
<reference evidence="13 17" key="6">
    <citation type="journal article" date="2013" name="Genome Announc.">
        <title>Complete genome sequence of an attenuated duck enteritis virus obtained by in vitro serial passage.</title>
        <authorList>
            <person name="Yang C."/>
            <person name="Li J."/>
            <person name="Li Q."/>
            <person name="Li H."/>
            <person name="Xia Y."/>
            <person name="Guo X."/>
            <person name="Yu K."/>
            <person name="Yang H."/>
        </authorList>
    </citation>
    <scope>NUCLEOTIDE SEQUENCE [LARGE SCALE GENOMIC DNA]</scope>
    <source>
        <strain evidence="13">K</strain>
    </source>
</reference>
<evidence type="ECO:0000313" key="15">
    <source>
        <dbReference type="EMBL" id="AJG04886.1"/>
    </source>
</evidence>
<dbReference type="EMBL" id="FJ213607">
    <property type="protein sequence ID" value="ACI26686.1"/>
    <property type="molecule type" value="Genomic_DNA"/>
</dbReference>
<gene>
    <name evidence="8" type="primary">UL43</name>
    <name evidence="12" type="synonym">DEVCV19</name>
    <name evidence="13" type="synonym">ORF17</name>
    <name evidence="15" type="synonym">ORF19</name>
</gene>
<evidence type="ECO:0000313" key="14">
    <source>
        <dbReference type="EMBL" id="AGW24873.1"/>
    </source>
</evidence>
<accession>B4XS14</accession>
<dbReference type="Proteomes" id="UP000114267">
    <property type="component" value="Segment"/>
</dbReference>
<feature type="transmembrane region" description="Helical" evidence="7">
    <location>
        <begin position="205"/>
        <end position="230"/>
    </location>
</feature>
<dbReference type="EMBL" id="KF487736">
    <property type="protein sequence ID" value="AGS78677.1"/>
    <property type="molecule type" value="Genomic_DNA"/>
</dbReference>
<evidence type="ECO:0000313" key="19">
    <source>
        <dbReference type="Proteomes" id="UP000135812"/>
    </source>
</evidence>
<keyword evidence="9" id="KW-0261">Viral envelope protein</keyword>
<evidence type="ECO:0000256" key="6">
    <source>
        <dbReference type="SAM" id="MobiDB-lite"/>
    </source>
</evidence>
<organism evidence="8 20">
    <name type="scientific">anatid alphaherpesvirus 1</name>
    <dbReference type="NCBI Taxonomy" id="104388"/>
    <lineage>
        <taxon>Viruses</taxon>
        <taxon>Duplodnaviria</taxon>
        <taxon>Heunggongvirae</taxon>
        <taxon>Peploviricota</taxon>
        <taxon>Herviviricetes</taxon>
        <taxon>Herpesvirales</taxon>
        <taxon>Orthoherpesviridae</taxon>
        <taxon>Alphaherpesvirinae</taxon>
        <taxon>Mardivirus</taxon>
        <taxon>Mardivirus anatidalpha1</taxon>
    </lineage>
</organism>
<comment type="similarity">
    <text evidence="2">Belongs to the alphaherpesvirinae HHV-1 UL43 family.</text>
</comment>
<evidence type="ECO:0000256" key="2">
    <source>
        <dbReference type="ARBA" id="ARBA00008930"/>
    </source>
</evidence>
<dbReference type="KEGG" id="vg:8223343"/>
<evidence type="ECO:0000313" key="11">
    <source>
        <dbReference type="EMBL" id="AFC61839.1"/>
    </source>
</evidence>
<feature type="transmembrane region" description="Helical" evidence="7">
    <location>
        <begin position="468"/>
        <end position="492"/>
    </location>
</feature>
<feature type="transmembrane region" description="Helical" evidence="7">
    <location>
        <begin position="242"/>
        <end position="261"/>
    </location>
</feature>
<dbReference type="Pfam" id="PF05072">
    <property type="entry name" value="Herpes_UL43"/>
    <property type="match status" value="1"/>
</dbReference>
<evidence type="ECO:0000313" key="17">
    <source>
        <dbReference type="Proteomes" id="UP000112239"/>
    </source>
</evidence>
<evidence type="ECO:0000256" key="1">
    <source>
        <dbReference type="ARBA" id="ARBA00004141"/>
    </source>
</evidence>
<dbReference type="EMBL" id="JQ647509">
    <property type="protein sequence ID" value="AFC61839.1"/>
    <property type="molecule type" value="Genomic_DNA"/>
</dbReference>
<evidence type="ECO:0000313" key="9">
    <source>
        <dbReference type="EMBL" id="ABW35290.1"/>
    </source>
</evidence>
<reference evidence="9" key="1">
    <citation type="submission" date="2007-07" db="EMBL/GenBank/DDBJ databases">
        <title>Discovery and functional identification of novel Duck enteritis virus UL43ene.</title>
        <authorList>
            <person name="Cheng A.C."/>
            <person name="Wang M.S."/>
            <person name="Zhu D.K."/>
            <person name="Guo Y.F."/>
            <person name="Jia R.Y."/>
            <person name="Luo Q.H."/>
        </authorList>
    </citation>
    <scope>NUCLEOTIDE SEQUENCE</scope>
    <source>
        <strain evidence="9">CHv</strain>
    </source>
</reference>
<dbReference type="Proteomes" id="UP000135812">
    <property type="component" value="Genome"/>
</dbReference>
<dbReference type="Proteomes" id="UP000180937">
    <property type="component" value="Segment"/>
</dbReference>
<feature type="transmembrane region" description="Helical" evidence="7">
    <location>
        <begin position="166"/>
        <end position="185"/>
    </location>
</feature>
<reference evidence="8 20" key="3">
    <citation type="journal article" date="2009" name="Virology">
        <title>Molecular characterization of the genome of duck enteritis virus.</title>
        <authorList>
            <person name="Li Y."/>
            <person name="Huang B."/>
            <person name="Ma X."/>
            <person name="Wu J."/>
            <person name="Li F."/>
            <person name="Ai W."/>
            <person name="Song M."/>
            <person name="Yang H."/>
        </authorList>
    </citation>
    <scope>NUCLEOTIDE SEQUENCE [LARGE SCALE GENOMIC DNA]</scope>
    <source>
        <strain evidence="8">VAC</strain>
    </source>
</reference>
<dbReference type="RefSeq" id="YP_003084378.1">
    <property type="nucleotide sequence ID" value="NC_013036.1"/>
</dbReference>
<reference evidence="10" key="2">
    <citation type="submission" date="2008-09" db="EMBL/GenBank/DDBJ databases">
        <title>Molecular characteristics of duck enteritis virus UL37 to UL43 homolog genes corresponding to those of HSV-1.</title>
        <authorList>
            <person name="Li H."/>
            <person name="Liu S."/>
            <person name="Li Y."/>
            <person name="Kong X."/>
        </authorList>
    </citation>
    <scope>NUCLEOTIDE SEQUENCE</scope>
    <source>
        <strain evidence="10">DEV Clone-03 vaccine</strain>
    </source>
</reference>
<protein>
    <submittedName>
        <fullName evidence="9">Envelope protein</fullName>
    </submittedName>
    <submittedName>
        <fullName evidence="8">UL43</fullName>
    </submittedName>
</protein>
<dbReference type="EMBL" id="KF263690">
    <property type="protein sequence ID" value="AGW24873.1"/>
    <property type="molecule type" value="Genomic_DNA"/>
</dbReference>
<feature type="transmembrane region" description="Helical" evidence="7">
    <location>
        <begin position="384"/>
        <end position="402"/>
    </location>
</feature>
<dbReference type="EMBL" id="JQ673560">
    <property type="protein sequence ID" value="AGA17809.1"/>
    <property type="molecule type" value="Genomic_DNA"/>
</dbReference>
<proteinExistence type="inferred from homology"/>
<reference evidence="12 21" key="8">
    <citation type="journal article" date="2014" name="Virus Genes">
        <title>Comparative genomic sequence analysis between a standard challenge strain and a vaccine strain of duck enteritis virus in China.</title>
        <authorList>
            <person name="Yang C."/>
            <person name="Li Q."/>
            <person name="Li J."/>
            <person name="Zhang G."/>
            <person name="Li H."/>
            <person name="Xia Y."/>
            <person name="Yang H."/>
            <person name="Yu K."/>
        </authorList>
    </citation>
    <scope>NUCLEOTIDE SEQUENCE [LARGE SCALE GENOMIC DNA]</scope>
    <source>
        <strain evidence="12">CV</strain>
    </source>
</reference>
<evidence type="ECO:0000256" key="4">
    <source>
        <dbReference type="ARBA" id="ARBA00022989"/>
    </source>
</evidence>
<keyword evidence="9" id="KW-0946">Virion</keyword>
<dbReference type="GO" id="GO:0019033">
    <property type="term" value="C:viral tegument"/>
    <property type="evidence" value="ECO:0007669"/>
    <property type="project" value="InterPro"/>
</dbReference>
<reference evidence="15" key="10">
    <citation type="journal article" date="2015" name="Arch. Virol.">
        <title>Biological properties of a duck enteritis virus attenuated via serial passaging in chick embryo fibroblasts.</title>
        <authorList>
            <person name="Yang C."/>
            <person name="Li J."/>
            <person name="Li Q."/>
            <person name="Li L."/>
            <person name="Sun M."/>
            <person name="Li H."/>
            <person name="Xia Y."/>
            <person name="Yang H."/>
            <person name="Yu K."/>
        </authorList>
    </citation>
    <scope>NUCLEOTIDE SEQUENCE</scope>
    <source>
        <strain evidence="15">CV p80</strain>
    </source>
</reference>
<evidence type="ECO:0000313" key="20">
    <source>
        <dbReference type="Proteomes" id="UP000164963"/>
    </source>
</evidence>
<evidence type="ECO:0000256" key="7">
    <source>
        <dbReference type="SAM" id="Phobius"/>
    </source>
</evidence>
<evidence type="ECO:0000313" key="16">
    <source>
        <dbReference type="Proteomes" id="UP000098628"/>
    </source>
</evidence>
<feature type="transmembrane region" description="Helical" evidence="7">
    <location>
        <begin position="267"/>
        <end position="285"/>
    </location>
</feature>
<evidence type="ECO:0000256" key="3">
    <source>
        <dbReference type="ARBA" id="ARBA00022692"/>
    </source>
</evidence>
<dbReference type="GO" id="GO:0016020">
    <property type="term" value="C:membrane"/>
    <property type="evidence" value="ECO:0007669"/>
    <property type="project" value="UniProtKB-SubCell"/>
</dbReference>
<feature type="compositionally biased region" description="Low complexity" evidence="6">
    <location>
        <begin position="18"/>
        <end position="28"/>
    </location>
</feature>
<evidence type="ECO:0000313" key="8">
    <source>
        <dbReference type="EMBL" id="ABU49251.1"/>
    </source>
</evidence>
<dbReference type="EMBL" id="EU071037">
    <property type="protein sequence ID" value="ABW35290.1"/>
    <property type="molecule type" value="Genomic_DNA"/>
</dbReference>
<feature type="transmembrane region" description="Helical" evidence="7">
    <location>
        <begin position="414"/>
        <end position="431"/>
    </location>
</feature>
<dbReference type="EMBL" id="EU082088">
    <property type="protein sequence ID" value="ABU49251.1"/>
    <property type="molecule type" value="Genomic_DNA"/>
</dbReference>
<feature type="transmembrane region" description="Helical" evidence="7">
    <location>
        <begin position="105"/>
        <end position="130"/>
    </location>
</feature>
<feature type="region of interest" description="Disordered" evidence="6">
    <location>
        <begin position="1"/>
        <end position="43"/>
    </location>
</feature>
<dbReference type="GO" id="GO:0019031">
    <property type="term" value="C:viral envelope"/>
    <property type="evidence" value="ECO:0007669"/>
    <property type="project" value="UniProtKB-KW"/>
</dbReference>
<dbReference type="InterPro" id="IPR007764">
    <property type="entry name" value="Herpes_UL43"/>
</dbReference>
<reference evidence="14 18" key="7">
    <citation type="submission" date="2013-06" db="EMBL/GenBank/DDBJ databases">
        <authorList>
            <person name="Zou Z."/>
            <person name="Hu Y."/>
        </authorList>
    </citation>
    <scope>NUCLEOTIDE SEQUENCE [LARGE SCALE GENOMIC DNA]</scope>
    <source>
        <strain evidence="14">C-KCE</strain>
    </source>
</reference>
<feature type="transmembrane region" description="Helical" evidence="7">
    <location>
        <begin position="437"/>
        <end position="456"/>
    </location>
</feature>
<evidence type="ECO:0000313" key="12">
    <source>
        <dbReference type="EMBL" id="AGA17809.1"/>
    </source>
</evidence>
<evidence type="ECO:0000313" key="18">
    <source>
        <dbReference type="Proteomes" id="UP000114267"/>
    </source>
</evidence>
<evidence type="ECO:0000313" key="13">
    <source>
        <dbReference type="EMBL" id="AGS78677.1"/>
    </source>
</evidence>
<dbReference type="Proteomes" id="UP000164963">
    <property type="component" value="Genome"/>
</dbReference>
<feature type="transmembrane region" description="Helical" evidence="7">
    <location>
        <begin position="136"/>
        <end position="154"/>
    </location>
</feature>
<sequence length="500" mass="54353">MSEQANATERPVVAEVQPTVTDTTGETPRTPPPPYEEASQHGNSACTLPPYSMNLERNGHTAIPQAPIAANTGMAPLLTDGSRQLMTSSSISRCRASRDGCGPCTIASTISVFMIGFHAAMIAACTTTILMPTNRISLAGATIALLAIAILNILRYSSKFMKMMCLTFKLLQILACISALVIGLTRTEVKTELLRNKIPIDSNMHAFNIAYVTALVLSVVFGTPVFAYYISCAATGAPPHMIATFISASLGISLGIVTPLIRGNVWIAIGFGAAIMILGCLKDYGAKMRDTCHYKLARFATMRTYADMGFGVAFQPASIPPNGDGLPRMHIGTHEEDVSIFDVLKRRKRHSCYTLFSILTIPFLYGVLTFPYGGTIPIIKLTETTALAVLLGHLVNVFILPHKTCSMAIYVERVLIITYILLQVISTILVTRGYEELIYSYVFSVSSQVALCILLLHRRCVGLKGLAFSVVARSMFALLFCSIALGLGITYVRRIYQMSY</sequence>
<evidence type="ECO:0000313" key="10">
    <source>
        <dbReference type="EMBL" id="ACI26686.1"/>
    </source>
</evidence>
<dbReference type="GeneID" id="8223343"/>
<name>B4XS14_9ALPH</name>
<keyword evidence="4 7" id="KW-1133">Transmembrane helix</keyword>
<evidence type="ECO:0000313" key="21">
    <source>
        <dbReference type="Proteomes" id="UP000180937"/>
    </source>
</evidence>
<comment type="subcellular location">
    <subcellularLocation>
        <location evidence="1">Membrane</location>
        <topology evidence="1">Multi-pass membrane protein</topology>
    </subcellularLocation>
</comment>
<feature type="transmembrane region" description="Helical" evidence="7">
    <location>
        <begin position="352"/>
        <end position="372"/>
    </location>
</feature>
<reference evidence="16" key="9">
    <citation type="submission" date="2014-03" db="EMBL/GenBank/DDBJ databases">
        <title>Protective efficacy and genomic characteristics of a duck enteritis virus attenuated by serial passage in chick embryo fibroblast.</title>
        <authorList>
            <person name="Yang C."/>
            <person name="Li Q."/>
            <person name="Li J."/>
            <person name="Liu D."/>
            <person name="Li L."/>
            <person name="Li H."/>
            <person name="Xia Y."/>
            <person name="Yang H."/>
            <person name="Yu K."/>
        </authorList>
    </citation>
    <scope>NUCLEOTIDE SEQUENCE [LARGE SCALE GENOMIC DNA]</scope>
</reference>
<dbReference type="Proteomes" id="UP000098628">
    <property type="component" value="Genome"/>
</dbReference>
<keyword evidence="3 7" id="KW-0812">Transmembrane</keyword>